<keyword evidence="1" id="KW-0812">Transmembrane</keyword>
<dbReference type="EMBL" id="JAMQCP010000003">
    <property type="protein sequence ID" value="MDS0255276.1"/>
    <property type="molecule type" value="Genomic_DNA"/>
</dbReference>
<dbReference type="Pfam" id="PF24287">
    <property type="entry name" value="DUF7475"/>
    <property type="match status" value="1"/>
</dbReference>
<comment type="caution">
    <text evidence="2">The sequence shown here is derived from an EMBL/GenBank/DDBJ whole genome shotgun (WGS) entry which is preliminary data.</text>
</comment>
<protein>
    <submittedName>
        <fullName evidence="2">Uncharacterized protein</fullName>
    </submittedName>
</protein>
<dbReference type="InterPro" id="IPR055898">
    <property type="entry name" value="DUF7475"/>
</dbReference>
<evidence type="ECO:0000313" key="2">
    <source>
        <dbReference type="EMBL" id="MDS0255276.1"/>
    </source>
</evidence>
<feature type="transmembrane region" description="Helical" evidence="1">
    <location>
        <begin position="114"/>
        <end position="134"/>
    </location>
</feature>
<evidence type="ECO:0000313" key="3">
    <source>
        <dbReference type="Proteomes" id="UP001248536"/>
    </source>
</evidence>
<feature type="transmembrane region" description="Helical" evidence="1">
    <location>
        <begin position="29"/>
        <end position="47"/>
    </location>
</feature>
<reference evidence="2 3" key="1">
    <citation type="submission" date="2022-06" db="EMBL/GenBank/DDBJ databases">
        <title>Haloarcula sp. a new haloarchaeum isolate from saline soil.</title>
        <authorList>
            <person name="Strakova D."/>
            <person name="Galisteo C."/>
            <person name="Sanchez-Porro C."/>
            <person name="Ventosa A."/>
        </authorList>
    </citation>
    <scope>NUCLEOTIDE SEQUENCE [LARGE SCALE GENOMIC DNA]</scope>
    <source>
        <strain evidence="2 3">JCM 15760</strain>
    </source>
</reference>
<keyword evidence="1" id="KW-0472">Membrane</keyword>
<accession>A0ABU2F589</accession>
<feature type="transmembrane region" description="Helical" evidence="1">
    <location>
        <begin position="53"/>
        <end position="73"/>
    </location>
</feature>
<gene>
    <name evidence="2" type="ORF">NC662_16300</name>
</gene>
<feature type="transmembrane region" description="Helical" evidence="1">
    <location>
        <begin position="80"/>
        <end position="99"/>
    </location>
</feature>
<sequence>MTETRIKPMAATETQGPSLDVASLDSRHWLGVFAALVTAAIHLLLGVRLAPSGIGISFILAGLGFLGAIVLVILGIRRGLIYAVGVPFTLVQILLWYYVNFATGPKSFPADVGTLGAVDKAAQLVLLAVLVALLR</sequence>
<dbReference type="Proteomes" id="UP001248536">
    <property type="component" value="Unassembled WGS sequence"/>
</dbReference>
<keyword evidence="3" id="KW-1185">Reference proteome</keyword>
<organism evidence="2 3">
    <name type="scientific">Haloarcula argentinensis</name>
    <dbReference type="NCBI Taxonomy" id="43776"/>
    <lineage>
        <taxon>Archaea</taxon>
        <taxon>Methanobacteriati</taxon>
        <taxon>Methanobacteriota</taxon>
        <taxon>Stenosarchaea group</taxon>
        <taxon>Halobacteria</taxon>
        <taxon>Halobacteriales</taxon>
        <taxon>Haloarculaceae</taxon>
        <taxon>Haloarcula</taxon>
    </lineage>
</organism>
<name>A0ABU2F589_HALAR</name>
<evidence type="ECO:0000256" key="1">
    <source>
        <dbReference type="SAM" id="Phobius"/>
    </source>
</evidence>
<proteinExistence type="predicted"/>
<keyword evidence="1" id="KW-1133">Transmembrane helix</keyword>